<dbReference type="CDD" id="cd00085">
    <property type="entry name" value="HNHc"/>
    <property type="match status" value="1"/>
</dbReference>
<organism evidence="6 7">
    <name type="scientific">Schleiferilactobacillus harbinensis</name>
    <dbReference type="NCBI Taxonomy" id="304207"/>
    <lineage>
        <taxon>Bacteria</taxon>
        <taxon>Bacillati</taxon>
        <taxon>Bacillota</taxon>
        <taxon>Bacilli</taxon>
        <taxon>Lactobacillales</taxon>
        <taxon>Lactobacillaceae</taxon>
        <taxon>Schleiferilactobacillus</taxon>
    </lineage>
</organism>
<evidence type="ECO:0000313" key="7">
    <source>
        <dbReference type="Proteomes" id="UP000326779"/>
    </source>
</evidence>
<feature type="domain" description="HNH" evidence="5">
    <location>
        <begin position="74"/>
        <end position="121"/>
    </location>
</feature>
<dbReference type="Proteomes" id="UP000326779">
    <property type="component" value="Chromosome"/>
</dbReference>
<dbReference type="EMBL" id="CP045143">
    <property type="protein sequence ID" value="QFR25050.1"/>
    <property type="molecule type" value="Genomic_DNA"/>
</dbReference>
<dbReference type="PANTHER" id="PTHR41286:SF1">
    <property type="entry name" value="HNH NUCLEASE YAJD-RELATED"/>
    <property type="match status" value="1"/>
</dbReference>
<sequence length="137" mass="16023">MIMKLCDHAGCHELVPFNVKYCAKHAGDYKARAAPGNAASYQHRKEISGKLQKFYKSKAWEHLSYDYRLKYPMCEWCQKKGLFVPADVVDHIIPIRVDWTKRLDESNLQSLCNSCHWQKSQEDKKRYHLPKLGTPPE</sequence>
<keyword evidence="1" id="KW-0540">Nuclease</keyword>
<keyword evidence="2" id="KW-0378">Hydrolase</keyword>
<dbReference type="GO" id="GO:0008270">
    <property type="term" value="F:zinc ion binding"/>
    <property type="evidence" value="ECO:0007669"/>
    <property type="project" value="InterPro"/>
</dbReference>
<comment type="similarity">
    <text evidence="3">Belongs to the HNH nuclease family.</text>
</comment>
<dbReference type="InterPro" id="IPR003615">
    <property type="entry name" value="HNH_nuc"/>
</dbReference>
<evidence type="ECO:0000259" key="5">
    <source>
        <dbReference type="Pfam" id="PF01844"/>
    </source>
</evidence>
<dbReference type="GO" id="GO:0003676">
    <property type="term" value="F:nucleic acid binding"/>
    <property type="evidence" value="ECO:0007669"/>
    <property type="project" value="InterPro"/>
</dbReference>
<gene>
    <name evidence="6" type="ORF">D1010_17590</name>
</gene>
<reference evidence="6 7" key="1">
    <citation type="submission" date="2019-10" db="EMBL/GenBank/DDBJ databases">
        <title>The completed genome of Lactobacillus harbinensis M1.</title>
        <authorList>
            <person name="Zheng Y."/>
        </authorList>
    </citation>
    <scope>NUCLEOTIDE SEQUENCE [LARGE SCALE GENOMIC DNA]</scope>
    <source>
        <strain evidence="6 7">M1</strain>
    </source>
</reference>
<dbReference type="InterPro" id="IPR002711">
    <property type="entry name" value="HNH"/>
</dbReference>
<evidence type="ECO:0000256" key="4">
    <source>
        <dbReference type="ARBA" id="ARBA00040194"/>
    </source>
</evidence>
<dbReference type="GO" id="GO:0004519">
    <property type="term" value="F:endonuclease activity"/>
    <property type="evidence" value="ECO:0007669"/>
    <property type="project" value="UniProtKB-KW"/>
</dbReference>
<dbReference type="GO" id="GO:0005829">
    <property type="term" value="C:cytosol"/>
    <property type="evidence" value="ECO:0007669"/>
    <property type="project" value="TreeGrafter"/>
</dbReference>
<name>A0A5P8M949_9LACO</name>
<dbReference type="GO" id="GO:0016787">
    <property type="term" value="F:hydrolase activity"/>
    <property type="evidence" value="ECO:0007669"/>
    <property type="project" value="UniProtKB-KW"/>
</dbReference>
<dbReference type="Pfam" id="PF01844">
    <property type="entry name" value="HNH"/>
    <property type="match status" value="1"/>
</dbReference>
<proteinExistence type="inferred from homology"/>
<dbReference type="AlphaFoldDB" id="A0A5P8M949"/>
<evidence type="ECO:0000313" key="6">
    <source>
        <dbReference type="EMBL" id="QFR25050.1"/>
    </source>
</evidence>
<dbReference type="Gene3D" id="1.10.30.50">
    <property type="match status" value="1"/>
</dbReference>
<keyword evidence="6" id="KW-0255">Endonuclease</keyword>
<evidence type="ECO:0000256" key="1">
    <source>
        <dbReference type="ARBA" id="ARBA00022722"/>
    </source>
</evidence>
<evidence type="ECO:0000256" key="2">
    <source>
        <dbReference type="ARBA" id="ARBA00022801"/>
    </source>
</evidence>
<dbReference type="KEGG" id="lhb:D1010_17590"/>
<protein>
    <recommendedName>
        <fullName evidence="4">Putative HNH nuclease YajD</fullName>
    </recommendedName>
</protein>
<dbReference type="PANTHER" id="PTHR41286">
    <property type="entry name" value="HNH NUCLEASE YAJD-RELATED"/>
    <property type="match status" value="1"/>
</dbReference>
<evidence type="ECO:0000256" key="3">
    <source>
        <dbReference type="ARBA" id="ARBA00038412"/>
    </source>
</evidence>
<accession>A0A5P8M949</accession>